<dbReference type="EMBL" id="JAFBEB010000001">
    <property type="protein sequence ID" value="MBM7588518.1"/>
    <property type="molecule type" value="Genomic_DNA"/>
</dbReference>
<proteinExistence type="predicted"/>
<keyword evidence="3" id="KW-1185">Reference proteome</keyword>
<keyword evidence="1" id="KW-0472">Membrane</keyword>
<dbReference type="PANTHER" id="PTHR40078:SF1">
    <property type="entry name" value="INTEGRAL MEMBRANE PROTEIN"/>
    <property type="match status" value="1"/>
</dbReference>
<keyword evidence="1" id="KW-0812">Transmembrane</keyword>
<gene>
    <name evidence="2" type="ORF">JOD01_000104</name>
</gene>
<dbReference type="AlphaFoldDB" id="A0A938XQY0"/>
<dbReference type="PANTHER" id="PTHR40078">
    <property type="entry name" value="INTEGRAL MEMBRANE PROTEIN-RELATED"/>
    <property type="match status" value="1"/>
</dbReference>
<evidence type="ECO:0000256" key="1">
    <source>
        <dbReference type="SAM" id="Phobius"/>
    </source>
</evidence>
<keyword evidence="1" id="KW-1133">Transmembrane helix</keyword>
<organism evidence="2 3">
    <name type="scientific">Brevibacillus fulvus</name>
    <dbReference type="NCBI Taxonomy" id="1125967"/>
    <lineage>
        <taxon>Bacteria</taxon>
        <taxon>Bacillati</taxon>
        <taxon>Bacillota</taxon>
        <taxon>Bacilli</taxon>
        <taxon>Bacillales</taxon>
        <taxon>Paenibacillaceae</taxon>
        <taxon>Brevibacillus</taxon>
    </lineage>
</organism>
<feature type="transmembrane region" description="Helical" evidence="1">
    <location>
        <begin position="162"/>
        <end position="185"/>
    </location>
</feature>
<name>A0A938XQY0_9BACL</name>
<evidence type="ECO:0000313" key="3">
    <source>
        <dbReference type="Proteomes" id="UP000717624"/>
    </source>
</evidence>
<dbReference type="Pfam" id="PF19700">
    <property type="entry name" value="DUF6198"/>
    <property type="match status" value="1"/>
</dbReference>
<dbReference type="Proteomes" id="UP000717624">
    <property type="component" value="Unassembled WGS sequence"/>
</dbReference>
<feature type="transmembrane region" description="Helical" evidence="1">
    <location>
        <begin position="110"/>
        <end position="129"/>
    </location>
</feature>
<feature type="transmembrane region" description="Helical" evidence="1">
    <location>
        <begin position="12"/>
        <end position="30"/>
    </location>
</feature>
<dbReference type="RefSeq" id="WP_204516274.1">
    <property type="nucleotide sequence ID" value="NZ_BAABIN010000009.1"/>
</dbReference>
<accession>A0A938XQY0</accession>
<dbReference type="InterPro" id="IPR038750">
    <property type="entry name" value="YczE/YyaS-like"/>
</dbReference>
<evidence type="ECO:0000313" key="2">
    <source>
        <dbReference type="EMBL" id="MBM7588518.1"/>
    </source>
</evidence>
<protein>
    <submittedName>
        <fullName evidence="2">Membrane protein YczE</fullName>
    </submittedName>
</protein>
<feature type="transmembrane region" description="Helical" evidence="1">
    <location>
        <begin position="79"/>
        <end position="98"/>
    </location>
</feature>
<feature type="transmembrane region" description="Helical" evidence="1">
    <location>
        <begin position="50"/>
        <end position="72"/>
    </location>
</feature>
<reference evidence="2" key="1">
    <citation type="submission" date="2021-01" db="EMBL/GenBank/DDBJ databases">
        <title>Genomic Encyclopedia of Type Strains, Phase IV (KMG-IV): sequencing the most valuable type-strain genomes for metagenomic binning, comparative biology and taxonomic classification.</title>
        <authorList>
            <person name="Goeker M."/>
        </authorList>
    </citation>
    <scope>NUCLEOTIDE SEQUENCE</scope>
    <source>
        <strain evidence="2">DSM 25523</strain>
    </source>
</reference>
<comment type="caution">
    <text evidence="2">The sequence shown here is derived from an EMBL/GenBank/DDBJ whole genome shotgun (WGS) entry which is preliminary data.</text>
</comment>
<sequence length="220" mass="24538">MGKINRPLCVRFLMFTLGIAIMALGSVMTVRANLGVAPWDTLNIGLYRTFGLTIGVWSQVVGLFVIVTSYAVARLKPGIGTWLNMLLFGLFFDFFTYLDLIPEYQAMWQRMILLLAGLLVISIGIGMYISPRVGAGPRDSFMLALHEKTGWSIQKVRLMIEVLVLAVGWLMGGPVSIGTLIIAGLTGPLIQRTIPFWEKLMKRQYQPQQQKHSIPAQISH</sequence>